<accession>A0ABU4J047</accession>
<dbReference type="Proteomes" id="UP001279860">
    <property type="component" value="Unassembled WGS sequence"/>
</dbReference>
<feature type="domain" description="YCII-related" evidence="2">
    <location>
        <begin position="1"/>
        <end position="88"/>
    </location>
</feature>
<dbReference type="RefSeq" id="WP_318585545.1">
    <property type="nucleotide sequence ID" value="NZ_JAWRCP010000002.1"/>
</dbReference>
<comment type="caution">
    <text evidence="3">The sequence shown here is derived from an EMBL/GenBank/DDBJ whole genome shotgun (WGS) entry which is preliminary data.</text>
</comment>
<gene>
    <name evidence="3" type="ORF">SBX64_17590</name>
</gene>
<name>A0ABU4J047_9VIBR</name>
<reference evidence="3 4" key="1">
    <citation type="submission" date="2023-11" db="EMBL/GenBank/DDBJ databases">
        <title>Plant-associative lifestyle of Vibrio porteresiae and its evolutionary dynamics.</title>
        <authorList>
            <person name="Rameshkumar N."/>
            <person name="Kirti K."/>
        </authorList>
    </citation>
    <scope>NUCLEOTIDE SEQUENCE [LARGE SCALE GENOMIC DNA]</scope>
    <source>
        <strain evidence="3 4">MSSRF7</strain>
    </source>
</reference>
<evidence type="ECO:0000259" key="2">
    <source>
        <dbReference type="Pfam" id="PF03795"/>
    </source>
</evidence>
<dbReference type="Pfam" id="PF03795">
    <property type="entry name" value="YCII"/>
    <property type="match status" value="1"/>
</dbReference>
<dbReference type="InterPro" id="IPR051807">
    <property type="entry name" value="Sec-metab_biosynth-assoc"/>
</dbReference>
<organism evidence="3 4">
    <name type="scientific">Vibrio rhizosphaerae</name>
    <dbReference type="NCBI Taxonomy" id="398736"/>
    <lineage>
        <taxon>Bacteria</taxon>
        <taxon>Pseudomonadati</taxon>
        <taxon>Pseudomonadota</taxon>
        <taxon>Gammaproteobacteria</taxon>
        <taxon>Vibrionales</taxon>
        <taxon>Vibrionaceae</taxon>
        <taxon>Vibrio</taxon>
    </lineage>
</organism>
<evidence type="ECO:0000313" key="3">
    <source>
        <dbReference type="EMBL" id="MDW6094356.1"/>
    </source>
</evidence>
<dbReference type="InterPro" id="IPR005545">
    <property type="entry name" value="YCII"/>
</dbReference>
<sequence>MAYLIYAIDHDGMDSVRESLRGKHREHLKSIGEKLLESGALLDESGENVIGGISIIDTDNQKEAEAFAVEDPYSVAGIRKEMKVIRWRRRWINGEFQGEINL</sequence>
<dbReference type="EMBL" id="JAWRCP010000002">
    <property type="protein sequence ID" value="MDW6094356.1"/>
    <property type="molecule type" value="Genomic_DNA"/>
</dbReference>
<dbReference type="PANTHER" id="PTHR33606">
    <property type="entry name" value="PROTEIN YCII"/>
    <property type="match status" value="1"/>
</dbReference>
<dbReference type="SUPFAM" id="SSF54909">
    <property type="entry name" value="Dimeric alpha+beta barrel"/>
    <property type="match status" value="1"/>
</dbReference>
<comment type="similarity">
    <text evidence="1">Belongs to the YciI family.</text>
</comment>
<dbReference type="PANTHER" id="PTHR33606:SF3">
    <property type="entry name" value="PROTEIN YCII"/>
    <property type="match status" value="1"/>
</dbReference>
<evidence type="ECO:0000256" key="1">
    <source>
        <dbReference type="ARBA" id="ARBA00007689"/>
    </source>
</evidence>
<proteinExistence type="inferred from homology"/>
<evidence type="ECO:0000313" key="4">
    <source>
        <dbReference type="Proteomes" id="UP001279860"/>
    </source>
</evidence>
<dbReference type="InterPro" id="IPR011008">
    <property type="entry name" value="Dimeric_a/b-barrel"/>
</dbReference>
<dbReference type="Gene3D" id="3.30.70.1060">
    <property type="entry name" value="Dimeric alpha+beta barrel"/>
    <property type="match status" value="1"/>
</dbReference>
<keyword evidence="4" id="KW-1185">Reference proteome</keyword>
<protein>
    <submittedName>
        <fullName evidence="3">YciI family protein</fullName>
    </submittedName>
</protein>